<name>A0A165JT19_XYLHT</name>
<dbReference type="AlphaFoldDB" id="A0A165JT19"/>
<feature type="compositionally biased region" description="Low complexity" evidence="1">
    <location>
        <begin position="53"/>
        <end position="65"/>
    </location>
</feature>
<feature type="compositionally biased region" description="Basic and acidic residues" evidence="1">
    <location>
        <begin position="430"/>
        <end position="442"/>
    </location>
</feature>
<feature type="compositionally biased region" description="Basic and acidic residues" evidence="1">
    <location>
        <begin position="343"/>
        <end position="358"/>
    </location>
</feature>
<dbReference type="RefSeq" id="XP_018192141.1">
    <property type="nucleotide sequence ID" value="XM_018331588.1"/>
</dbReference>
<feature type="compositionally biased region" description="Polar residues" evidence="1">
    <location>
        <begin position="124"/>
        <end position="172"/>
    </location>
</feature>
<feature type="compositionally biased region" description="Polar residues" evidence="1">
    <location>
        <begin position="368"/>
        <end position="378"/>
    </location>
</feature>
<feature type="compositionally biased region" description="Basic and acidic residues" evidence="1">
    <location>
        <begin position="26"/>
        <end position="35"/>
    </location>
</feature>
<feature type="compositionally biased region" description="Low complexity" evidence="1">
    <location>
        <begin position="95"/>
        <end position="110"/>
    </location>
</feature>
<evidence type="ECO:0000259" key="2">
    <source>
        <dbReference type="Pfam" id="PF26147"/>
    </source>
</evidence>
<gene>
    <name evidence="3" type="ORF">L228DRAFT_243066</name>
</gene>
<dbReference type="OMA" id="KLLLNWM"/>
<protein>
    <recommendedName>
        <fullName evidence="2">YMC020W-like alpha/beta hydrolase domain-containing protein</fullName>
    </recommendedName>
</protein>
<keyword evidence="4" id="KW-1185">Reference proteome</keyword>
<dbReference type="GeneID" id="28896725"/>
<accession>A0A165JT19</accession>
<dbReference type="InterPro" id="IPR058934">
    <property type="entry name" value="YMC020W-like"/>
</dbReference>
<evidence type="ECO:0000313" key="3">
    <source>
        <dbReference type="EMBL" id="KZF26586.1"/>
    </source>
</evidence>
<evidence type="ECO:0000256" key="1">
    <source>
        <dbReference type="SAM" id="MobiDB-lite"/>
    </source>
</evidence>
<organism evidence="3 4">
    <name type="scientific">Xylona heveae (strain CBS 132557 / TC161)</name>
    <dbReference type="NCBI Taxonomy" id="1328760"/>
    <lineage>
        <taxon>Eukaryota</taxon>
        <taxon>Fungi</taxon>
        <taxon>Dikarya</taxon>
        <taxon>Ascomycota</taxon>
        <taxon>Pezizomycotina</taxon>
        <taxon>Xylonomycetes</taxon>
        <taxon>Xylonales</taxon>
        <taxon>Xylonaceae</taxon>
        <taxon>Xylona</taxon>
    </lineage>
</organism>
<dbReference type="InParanoid" id="A0A165JT19"/>
<feature type="region of interest" description="Disordered" evidence="1">
    <location>
        <begin position="1"/>
        <end position="481"/>
    </location>
</feature>
<evidence type="ECO:0000313" key="4">
    <source>
        <dbReference type="Proteomes" id="UP000076632"/>
    </source>
</evidence>
<feature type="compositionally biased region" description="Polar residues" evidence="1">
    <location>
        <begin position="75"/>
        <end position="86"/>
    </location>
</feature>
<dbReference type="InterPro" id="IPR058933">
    <property type="entry name" value="YMC020W-like_ab_hydrolase"/>
</dbReference>
<reference evidence="3 4" key="1">
    <citation type="journal article" date="2016" name="Fungal Biol.">
        <title>The genome of Xylona heveae provides a window into fungal endophytism.</title>
        <authorList>
            <person name="Gazis R."/>
            <person name="Kuo A."/>
            <person name="Riley R."/>
            <person name="LaButti K."/>
            <person name="Lipzen A."/>
            <person name="Lin J."/>
            <person name="Amirebrahimi M."/>
            <person name="Hesse C.N."/>
            <person name="Spatafora J.W."/>
            <person name="Henrissat B."/>
            <person name="Hainaut M."/>
            <person name="Grigoriev I.V."/>
            <person name="Hibbett D.S."/>
        </authorList>
    </citation>
    <scope>NUCLEOTIDE SEQUENCE [LARGE SCALE GENOMIC DNA]</scope>
    <source>
        <strain evidence="3 4">TC161</strain>
    </source>
</reference>
<feature type="compositionally biased region" description="Basic and acidic residues" evidence="1">
    <location>
        <begin position="192"/>
        <end position="204"/>
    </location>
</feature>
<feature type="compositionally biased region" description="Basic and acidic residues" evidence="1">
    <location>
        <begin position="260"/>
        <end position="271"/>
    </location>
</feature>
<dbReference type="PANTHER" id="PTHR47349">
    <property type="entry name" value="CHROMOSOME 8, WHOLE GENOME SHOTGUN SEQUENCE"/>
    <property type="match status" value="1"/>
</dbReference>
<dbReference type="OrthoDB" id="5598028at2759"/>
<feature type="compositionally biased region" description="Polar residues" evidence="1">
    <location>
        <begin position="224"/>
        <end position="255"/>
    </location>
</feature>
<feature type="compositionally biased region" description="Polar residues" evidence="1">
    <location>
        <begin position="180"/>
        <end position="191"/>
    </location>
</feature>
<sequence length="887" mass="96426">MGPRKRSKPNPKGEAIQNKGQNNPDESTHVHHLSESQKGSIDGQEQNKDQKITSSTSNSKTGGTSHALREPKTWYGSSWPRSSKATPVTEVARESISAASNAISTSVSSAKTIRKQKQDKARSPSLSLSQGGASSRSLPCATTTTKLNVTSNPVEHVSNSTSELPVKSTSSLGAIDAGDTASQSTQQIQDQNADKTSKQILQKEDEVDNPGALKIEPQPKDSQENQSNTWRSWLFKFSNNDKANAEEQFSNNSTIAKAADQAKTDEPETVRSEGLTDTSITRTEDNSKNNPETNSKDTHSTRTTEPPTISRSWLGFFTANPQPGGESRTNDAENEASPQVEAPSKDLNDKPTDSESKNEASVPPPDSSQPEGQSTPARSSGWAFWSKGRGSNVPGQTSSDVGELAVADSPSQSQPERTSISQPKEQIPPEPKKPSKRERPESMELSDEGVSRSFVGPKPGPPAKSSPAQSPAPKPKQVDVTAAKEVRQTVPNLLLPDIKNTYQPAQNLSMFQHLSRLLLPGHDSGPRHLSIARDPPRIKRALAIGVHGYFPAPLIRTVLGQPTGTSIRFANGAAAAIEKWVNDRGYSCEIEKIALEGEGKIADRVDTLWKLMLNWLDHIRQADFILVACHSQGVPVALMLVAKLIAMGCVTSARIGVCAMAGVNLGPFQDYKSRFLSGSAGELFDFANPNSAVSKRYEEALGLALKHGVRIVYIGSIDDQLVSLESSTFSNISHPYIYRAVFVDGRIHAPDFITHLVGFTLKMRNLGISDHGLIRELSSPLAGSLYSGEGHSRVYDDQAVYNLAVEHALETTSIGDVPLSIQRYEAPTSANPYYLPWALRGLLEEDVVRQQLRSETAQLLQQYESWKPSSKVLKDVKFRLEAVRSKL</sequence>
<proteinExistence type="predicted"/>
<dbReference type="Pfam" id="PF26147">
    <property type="entry name" value="AB_HYDROLASE_YMC0-YMC35"/>
    <property type="match status" value="1"/>
</dbReference>
<feature type="domain" description="YMC020W-like alpha/beta hydrolase" evidence="2">
    <location>
        <begin position="495"/>
        <end position="846"/>
    </location>
</feature>
<feature type="compositionally biased region" description="Pro residues" evidence="1">
    <location>
        <begin position="458"/>
        <end position="474"/>
    </location>
</feature>
<dbReference type="EMBL" id="KV407454">
    <property type="protein sequence ID" value="KZF26586.1"/>
    <property type="molecule type" value="Genomic_DNA"/>
</dbReference>
<dbReference type="PANTHER" id="PTHR47349:SF1">
    <property type="entry name" value="AER328WP"/>
    <property type="match status" value="1"/>
</dbReference>
<dbReference type="Proteomes" id="UP000076632">
    <property type="component" value="Unassembled WGS sequence"/>
</dbReference>
<feature type="compositionally biased region" description="Polar residues" evidence="1">
    <location>
        <begin position="409"/>
        <end position="419"/>
    </location>
</feature>